<comment type="caution">
    <text evidence="2">The sequence shown here is derived from an EMBL/GenBank/DDBJ whole genome shotgun (WGS) entry which is preliminary data.</text>
</comment>
<name>A0A9P7Y9W2_9HELO</name>
<keyword evidence="3" id="KW-1185">Reference proteome</keyword>
<feature type="region of interest" description="Disordered" evidence="1">
    <location>
        <begin position="79"/>
        <end position="123"/>
    </location>
</feature>
<protein>
    <submittedName>
        <fullName evidence="2">Uncharacterized protein</fullName>
    </submittedName>
</protein>
<proteinExistence type="predicted"/>
<feature type="compositionally biased region" description="Basic and acidic residues" evidence="1">
    <location>
        <begin position="93"/>
        <end position="123"/>
    </location>
</feature>
<gene>
    <name evidence="2" type="ORF">BJ875DRAFT_180638</name>
</gene>
<organism evidence="2 3">
    <name type="scientific">Amylocarpus encephaloides</name>
    <dbReference type="NCBI Taxonomy" id="45428"/>
    <lineage>
        <taxon>Eukaryota</taxon>
        <taxon>Fungi</taxon>
        <taxon>Dikarya</taxon>
        <taxon>Ascomycota</taxon>
        <taxon>Pezizomycotina</taxon>
        <taxon>Leotiomycetes</taxon>
        <taxon>Helotiales</taxon>
        <taxon>Helotiales incertae sedis</taxon>
        <taxon>Amylocarpus</taxon>
    </lineage>
</organism>
<sequence length="123" mass="13902">MLGKEQISSVAQHLHLRSQHLRSSRVAPDELSFGDHAWKDLYPRPKSLRGAQLRKHVPFTPRPEVLFVGQLDEGQHAKLRKASAPAFSSSEIRAGEDTLQEHSSRLIRKPREESGDKILHGLQ</sequence>
<evidence type="ECO:0000313" key="3">
    <source>
        <dbReference type="Proteomes" id="UP000824998"/>
    </source>
</evidence>
<dbReference type="AlphaFoldDB" id="A0A9P7Y9W2"/>
<reference evidence="2" key="1">
    <citation type="journal article" date="2021" name="IMA Fungus">
        <title>Genomic characterization of three marine fungi, including Emericellopsis atlantica sp. nov. with signatures of a generalist lifestyle and marine biomass degradation.</title>
        <authorList>
            <person name="Hagestad O.C."/>
            <person name="Hou L."/>
            <person name="Andersen J.H."/>
            <person name="Hansen E.H."/>
            <person name="Altermark B."/>
            <person name="Li C."/>
            <person name="Kuhnert E."/>
            <person name="Cox R.J."/>
            <person name="Crous P.W."/>
            <person name="Spatafora J.W."/>
            <person name="Lail K."/>
            <person name="Amirebrahimi M."/>
            <person name="Lipzen A."/>
            <person name="Pangilinan J."/>
            <person name="Andreopoulos W."/>
            <person name="Hayes R.D."/>
            <person name="Ng V."/>
            <person name="Grigoriev I.V."/>
            <person name="Jackson S.A."/>
            <person name="Sutton T.D.S."/>
            <person name="Dobson A.D.W."/>
            <person name="Rama T."/>
        </authorList>
    </citation>
    <scope>NUCLEOTIDE SEQUENCE</scope>
    <source>
        <strain evidence="2">TRa018bII</strain>
    </source>
</reference>
<evidence type="ECO:0000256" key="1">
    <source>
        <dbReference type="SAM" id="MobiDB-lite"/>
    </source>
</evidence>
<dbReference type="EMBL" id="MU251736">
    <property type="protein sequence ID" value="KAG9229731.1"/>
    <property type="molecule type" value="Genomic_DNA"/>
</dbReference>
<evidence type="ECO:0000313" key="2">
    <source>
        <dbReference type="EMBL" id="KAG9229731.1"/>
    </source>
</evidence>
<dbReference type="Proteomes" id="UP000824998">
    <property type="component" value="Unassembled WGS sequence"/>
</dbReference>
<accession>A0A9P7Y9W2</accession>